<evidence type="ECO:0000313" key="12">
    <source>
        <dbReference type="Proteomes" id="UP000001494"/>
    </source>
</evidence>
<dbReference type="PANTHER" id="PTHR43837">
    <property type="entry name" value="RIBOSOMAL PROTEIN S12 METHYLTHIOTRANSFERASE RIMO"/>
    <property type="match status" value="1"/>
</dbReference>
<gene>
    <name evidence="11" type="ordered locus">Zmob_0246</name>
</gene>
<dbReference type="InterPro" id="IPR013848">
    <property type="entry name" value="Methylthiotransferase_N"/>
</dbReference>
<dbReference type="InterPro" id="IPR023404">
    <property type="entry name" value="rSAM_horseshoe"/>
</dbReference>
<name>A0A0H3FWA0_ZYMMA</name>
<dbReference type="InterPro" id="IPR006467">
    <property type="entry name" value="MiaB-like_bact"/>
</dbReference>
<evidence type="ECO:0000256" key="5">
    <source>
        <dbReference type="ARBA" id="ARBA00022691"/>
    </source>
</evidence>
<dbReference type="InterPro" id="IPR058240">
    <property type="entry name" value="rSAM_sf"/>
</dbReference>
<dbReference type="GO" id="GO:0046872">
    <property type="term" value="F:metal ion binding"/>
    <property type="evidence" value="ECO:0007669"/>
    <property type="project" value="UniProtKB-KW"/>
</dbReference>
<dbReference type="GO" id="GO:0051539">
    <property type="term" value="F:4 iron, 4 sulfur cluster binding"/>
    <property type="evidence" value="ECO:0007669"/>
    <property type="project" value="UniProtKB-KW"/>
</dbReference>
<evidence type="ECO:0000256" key="7">
    <source>
        <dbReference type="ARBA" id="ARBA00023004"/>
    </source>
</evidence>
<keyword evidence="4" id="KW-0808">Transferase</keyword>
<dbReference type="InterPro" id="IPR038135">
    <property type="entry name" value="Methylthiotransferase_N_sf"/>
</dbReference>
<dbReference type="InterPro" id="IPR006638">
    <property type="entry name" value="Elp3/MiaA/NifB-like_rSAM"/>
</dbReference>
<dbReference type="SFLD" id="SFLDS00029">
    <property type="entry name" value="Radical_SAM"/>
    <property type="match status" value="1"/>
</dbReference>
<keyword evidence="3" id="KW-0963">Cytoplasm</keyword>
<dbReference type="Gene3D" id="3.40.50.12160">
    <property type="entry name" value="Methylthiotransferase, N-terminal domain"/>
    <property type="match status" value="1"/>
</dbReference>
<feature type="domain" description="Radical SAM core" evidence="10">
    <location>
        <begin position="131"/>
        <end position="361"/>
    </location>
</feature>
<dbReference type="CDD" id="cd01335">
    <property type="entry name" value="Radical_SAM"/>
    <property type="match status" value="1"/>
</dbReference>
<dbReference type="EMBL" id="CP002850">
    <property type="protein sequence ID" value="AEH62098.1"/>
    <property type="molecule type" value="Genomic_DNA"/>
</dbReference>
<dbReference type="InterPro" id="IPR005840">
    <property type="entry name" value="Ribosomal_uS12_MeSTrfase_RimO"/>
</dbReference>
<comment type="cofactor">
    <cofactor evidence="1">
        <name>[4Fe-4S] cluster</name>
        <dbReference type="ChEBI" id="CHEBI:49883"/>
    </cofactor>
</comment>
<dbReference type="PROSITE" id="PS01278">
    <property type="entry name" value="MTTASE_RADICAL"/>
    <property type="match status" value="1"/>
</dbReference>
<keyword evidence="5" id="KW-0949">S-adenosyl-L-methionine</keyword>
<evidence type="ECO:0000259" key="10">
    <source>
        <dbReference type="PROSITE" id="PS51918"/>
    </source>
</evidence>
<evidence type="ECO:0000256" key="8">
    <source>
        <dbReference type="ARBA" id="ARBA00023014"/>
    </source>
</evidence>
<feature type="domain" description="MTTase N-terminal" evidence="9">
    <location>
        <begin position="2"/>
        <end position="107"/>
    </location>
</feature>
<evidence type="ECO:0000256" key="4">
    <source>
        <dbReference type="ARBA" id="ARBA00022679"/>
    </source>
</evidence>
<dbReference type="KEGG" id="zmm:Zmob_0246"/>
<dbReference type="InterPro" id="IPR020612">
    <property type="entry name" value="Methylthiotransferase_CS"/>
</dbReference>
<dbReference type="GO" id="GO:0035599">
    <property type="term" value="F:aspartic acid methylthiotransferase activity"/>
    <property type="evidence" value="ECO:0007669"/>
    <property type="project" value="TreeGrafter"/>
</dbReference>
<dbReference type="SFLD" id="SFLDG01082">
    <property type="entry name" value="B12-binding_domain_containing"/>
    <property type="match status" value="1"/>
</dbReference>
<keyword evidence="6" id="KW-0479">Metal-binding</keyword>
<organism evidence="11 12">
    <name type="scientific">Zymomonas mobilis subsp. mobilis (strain ATCC 10988 / DSM 424 / LMG 404 / NCIMB 8938 / NRRL B-806 / ZM1)</name>
    <dbReference type="NCBI Taxonomy" id="555217"/>
    <lineage>
        <taxon>Bacteria</taxon>
        <taxon>Pseudomonadati</taxon>
        <taxon>Pseudomonadota</taxon>
        <taxon>Alphaproteobacteria</taxon>
        <taxon>Sphingomonadales</taxon>
        <taxon>Zymomonadaceae</taxon>
        <taxon>Zymomonas</taxon>
    </lineage>
</organism>
<sequence length="419" mass="46123">MSSPDIITLGCRLNIAESEAIKQALTDKDGSQDLIVVNSCAVTSRAVAQTRQAIRKASRERPNARIVVTGCAAQIDPKIFADMPEVSRVIGNVEKHQAESFAFSGSDEEARIQVTDINSLKETTPHLIAAFSEHSRAFLEIQNGCNHHCSFCIIPQGRGRNRSASFDDILDCARKLINNGHQELVLTGVDLTSYGQDLTSPSNLGELVAFLLKKLKNLKRLRLSSLDPDGIDPLLMALITEDERIMPHIHLSLQAGDNTILKRMRRRHSREQAIELVASLKKRRPEIAIGADIIAGFPTEDEEMAANSLRMIDECDIVFGHIFPYSPRQGTPAAKMPQVHTPLIKERAQKLREAANRRQAEWLKTLVGSRQSVLLEGEGGRGHTPQFAPIRLSEAVEASGIVDIMVTGTDKDGLIGKKL</sequence>
<keyword evidence="8" id="KW-0411">Iron-sulfur</keyword>
<dbReference type="PANTHER" id="PTHR43837:SF1">
    <property type="entry name" value="RIBOSOMAL PROTEIN US12 METHYLTHIOTRANSFERASE RIMO"/>
    <property type="match status" value="1"/>
</dbReference>
<dbReference type="RefSeq" id="WP_014500407.1">
    <property type="nucleotide sequence ID" value="NC_017262.1"/>
</dbReference>
<dbReference type="SUPFAM" id="SSF102114">
    <property type="entry name" value="Radical SAM enzymes"/>
    <property type="match status" value="1"/>
</dbReference>
<dbReference type="NCBIfam" id="TIGR01579">
    <property type="entry name" value="MiaB-like-C"/>
    <property type="match status" value="1"/>
</dbReference>
<keyword evidence="7" id="KW-0408">Iron</keyword>
<dbReference type="NCBIfam" id="TIGR00089">
    <property type="entry name" value="MiaB/RimO family radical SAM methylthiotransferase"/>
    <property type="match status" value="1"/>
</dbReference>
<evidence type="ECO:0000256" key="6">
    <source>
        <dbReference type="ARBA" id="ARBA00022723"/>
    </source>
</evidence>
<dbReference type="Pfam" id="PF04055">
    <property type="entry name" value="Radical_SAM"/>
    <property type="match status" value="1"/>
</dbReference>
<proteinExistence type="predicted"/>
<dbReference type="GO" id="GO:0005829">
    <property type="term" value="C:cytosol"/>
    <property type="evidence" value="ECO:0007669"/>
    <property type="project" value="TreeGrafter"/>
</dbReference>
<dbReference type="InterPro" id="IPR007197">
    <property type="entry name" value="rSAM"/>
</dbReference>
<dbReference type="Gene3D" id="3.80.30.20">
    <property type="entry name" value="tm_1862 like domain"/>
    <property type="match status" value="1"/>
</dbReference>
<dbReference type="HOGENOM" id="CLU_018697_1_1_5"/>
<evidence type="ECO:0000259" key="9">
    <source>
        <dbReference type="PROSITE" id="PS51449"/>
    </source>
</evidence>
<evidence type="ECO:0000256" key="1">
    <source>
        <dbReference type="ARBA" id="ARBA00001966"/>
    </source>
</evidence>
<dbReference type="OrthoDB" id="9805215at2"/>
<dbReference type="AlphaFoldDB" id="A0A0H3FWA0"/>
<evidence type="ECO:0000256" key="3">
    <source>
        <dbReference type="ARBA" id="ARBA00022490"/>
    </source>
</evidence>
<evidence type="ECO:0000256" key="2">
    <source>
        <dbReference type="ARBA" id="ARBA00022485"/>
    </source>
</evidence>
<reference evidence="11 12" key="1">
    <citation type="journal article" date="2011" name="J. Bacteriol.">
        <title>Genome sequence of the ethanol-producing Zymomonas mobilis subsp. mobilis lectotype strain ATCC 10988.</title>
        <authorList>
            <person name="Pappas K.M."/>
            <person name="Kouvelis V.N."/>
            <person name="Saunders E."/>
            <person name="Brettin T.S."/>
            <person name="Bruce D."/>
            <person name="Detter C."/>
            <person name="Balakireva M."/>
            <person name="Han C.S."/>
            <person name="Savvakis G."/>
            <person name="Kyrpides N.C."/>
            <person name="Typas M.A."/>
        </authorList>
    </citation>
    <scope>NUCLEOTIDE SEQUENCE [LARGE SCALE GENOMIC DNA]</scope>
    <source>
        <strain evidence="12">ATCC 10988 / DSM 424 / CCUG 17860 / LMG 404 / NCIMB 8938 / NRRL B-806 / ZM1</strain>
    </source>
</reference>
<dbReference type="InterPro" id="IPR005839">
    <property type="entry name" value="Methylthiotransferase"/>
</dbReference>
<evidence type="ECO:0000313" key="11">
    <source>
        <dbReference type="EMBL" id="AEH62098.1"/>
    </source>
</evidence>
<dbReference type="eggNOG" id="COG0621">
    <property type="taxonomic scope" value="Bacteria"/>
</dbReference>
<dbReference type="PROSITE" id="PS51449">
    <property type="entry name" value="MTTASE_N"/>
    <property type="match status" value="1"/>
</dbReference>
<dbReference type="GO" id="GO:0006400">
    <property type="term" value="P:tRNA modification"/>
    <property type="evidence" value="ECO:0007669"/>
    <property type="project" value="InterPro"/>
</dbReference>
<dbReference type="Proteomes" id="UP000001494">
    <property type="component" value="Chromosome"/>
</dbReference>
<keyword evidence="2" id="KW-0004">4Fe-4S</keyword>
<accession>A0A0H3FWA0</accession>
<dbReference type="Pfam" id="PF00919">
    <property type="entry name" value="UPF0004"/>
    <property type="match status" value="1"/>
</dbReference>
<dbReference type="PROSITE" id="PS51918">
    <property type="entry name" value="RADICAL_SAM"/>
    <property type="match status" value="1"/>
</dbReference>
<protein>
    <submittedName>
        <fullName evidence="11">MiaB-like tRNA modifying enzyme</fullName>
    </submittedName>
</protein>
<dbReference type="SMART" id="SM00729">
    <property type="entry name" value="Elp3"/>
    <property type="match status" value="1"/>
</dbReference>